<name>A0ABS2NGF6_9BACI</name>
<gene>
    <name evidence="2" type="ORF">JOC86_003503</name>
</gene>
<dbReference type="InterPro" id="IPR004360">
    <property type="entry name" value="Glyas_Fos-R_dOase_dom"/>
</dbReference>
<evidence type="ECO:0000313" key="3">
    <source>
        <dbReference type="Proteomes" id="UP001646157"/>
    </source>
</evidence>
<dbReference type="PANTHER" id="PTHR39175:SF1">
    <property type="entry name" value="FAMILY PROTEIN, PUTATIVE (AFU_ORTHOLOGUE AFUA_3G15060)-RELATED"/>
    <property type="match status" value="1"/>
</dbReference>
<accession>A0ABS2NGF6</accession>
<organism evidence="2 3">
    <name type="scientific">Rossellomorea pakistanensis</name>
    <dbReference type="NCBI Taxonomy" id="992288"/>
    <lineage>
        <taxon>Bacteria</taxon>
        <taxon>Bacillati</taxon>
        <taxon>Bacillota</taxon>
        <taxon>Bacilli</taxon>
        <taxon>Bacillales</taxon>
        <taxon>Bacillaceae</taxon>
        <taxon>Rossellomorea</taxon>
    </lineage>
</organism>
<keyword evidence="3" id="KW-1185">Reference proteome</keyword>
<feature type="domain" description="VOC" evidence="1">
    <location>
        <begin position="7"/>
        <end position="121"/>
    </location>
</feature>
<dbReference type="PROSITE" id="PS51819">
    <property type="entry name" value="VOC"/>
    <property type="match status" value="1"/>
</dbReference>
<dbReference type="RefSeq" id="WP_205174113.1">
    <property type="nucleotide sequence ID" value="NZ_JAFBDZ010000003.1"/>
</dbReference>
<dbReference type="Pfam" id="PF00903">
    <property type="entry name" value="Glyoxalase"/>
    <property type="match status" value="1"/>
</dbReference>
<dbReference type="Proteomes" id="UP001646157">
    <property type="component" value="Unassembled WGS sequence"/>
</dbReference>
<dbReference type="SUPFAM" id="SSF54593">
    <property type="entry name" value="Glyoxalase/Bleomycin resistance protein/Dihydroxybiphenyl dioxygenase"/>
    <property type="match status" value="1"/>
</dbReference>
<comment type="caution">
    <text evidence="2">The sequence shown here is derived from an EMBL/GenBank/DDBJ whole genome shotgun (WGS) entry which is preliminary data.</text>
</comment>
<reference evidence="2 3" key="1">
    <citation type="submission" date="2021-01" db="EMBL/GenBank/DDBJ databases">
        <title>Genomic Encyclopedia of Type Strains, Phase IV (KMG-IV): sequencing the most valuable type-strain genomes for metagenomic binning, comparative biology and taxonomic classification.</title>
        <authorList>
            <person name="Goeker M."/>
        </authorList>
    </citation>
    <scope>NUCLEOTIDE SEQUENCE [LARGE SCALE GENOMIC DNA]</scope>
    <source>
        <strain evidence="2 3">DSM 24834</strain>
    </source>
</reference>
<dbReference type="InterPro" id="IPR029068">
    <property type="entry name" value="Glyas_Bleomycin-R_OHBP_Dase"/>
</dbReference>
<proteinExistence type="predicted"/>
<dbReference type="EMBL" id="JAFBDZ010000003">
    <property type="protein sequence ID" value="MBM7586951.1"/>
    <property type="molecule type" value="Genomic_DNA"/>
</dbReference>
<sequence length="122" mass="13722">MTYKVLGFDHVQLAAPKGCEKEARNFFLGILGFEEIEKPASLGNRGGCWFQCGVQEIHVGVEEPFVPAKKAHPAIVVENLEALRDHLNASSIEVKEDKPIKGRNRLFINDPFGNRIEFLEFL</sequence>
<dbReference type="InterPro" id="IPR037523">
    <property type="entry name" value="VOC_core"/>
</dbReference>
<evidence type="ECO:0000313" key="2">
    <source>
        <dbReference type="EMBL" id="MBM7586951.1"/>
    </source>
</evidence>
<protein>
    <submittedName>
        <fullName evidence="2">Catechol 2,3-dioxygenase-like lactoylglutathione lyase family enzyme</fullName>
    </submittedName>
</protein>
<dbReference type="PANTHER" id="PTHR39175">
    <property type="entry name" value="FAMILY PROTEIN, PUTATIVE (AFU_ORTHOLOGUE AFUA_3G15060)-RELATED"/>
    <property type="match status" value="1"/>
</dbReference>
<dbReference type="Gene3D" id="3.10.180.10">
    <property type="entry name" value="2,3-Dihydroxybiphenyl 1,2-Dioxygenase, domain 1"/>
    <property type="match status" value="1"/>
</dbReference>
<evidence type="ECO:0000259" key="1">
    <source>
        <dbReference type="PROSITE" id="PS51819"/>
    </source>
</evidence>